<dbReference type="FunFam" id="1.10.132.20:FF:000001">
    <property type="entry name" value="Ribosome-recycling factor"/>
    <property type="match status" value="1"/>
</dbReference>
<dbReference type="NCBIfam" id="TIGR00496">
    <property type="entry name" value="frr"/>
    <property type="match status" value="1"/>
</dbReference>
<reference evidence="9" key="1">
    <citation type="submission" date="2019-03" db="EMBL/GenBank/DDBJ databases">
        <title>Lake Tanganyika Metagenome-Assembled Genomes (MAGs).</title>
        <authorList>
            <person name="Tran P."/>
        </authorList>
    </citation>
    <scope>NUCLEOTIDE SEQUENCE</scope>
    <source>
        <strain evidence="9">K_DeepCast_65m_m2_066</strain>
    </source>
</reference>
<comment type="similarity">
    <text evidence="2 6">Belongs to the RRF family.</text>
</comment>
<dbReference type="Gene3D" id="1.10.132.20">
    <property type="entry name" value="Ribosome-recycling factor"/>
    <property type="match status" value="1"/>
</dbReference>
<feature type="region of interest" description="Disordered" evidence="7">
    <location>
        <begin position="136"/>
        <end position="156"/>
    </location>
</feature>
<comment type="function">
    <text evidence="5 6">Responsible for the release of ribosomes from messenger RNA at the termination of protein biosynthesis. May increase the efficiency of translation by recycling ribosomes from one round of translation to another.</text>
</comment>
<dbReference type="CDD" id="cd00520">
    <property type="entry name" value="RRF"/>
    <property type="match status" value="1"/>
</dbReference>
<dbReference type="FunFam" id="3.30.1360.40:FF:000001">
    <property type="entry name" value="Ribosome-recycling factor"/>
    <property type="match status" value="1"/>
</dbReference>
<evidence type="ECO:0000256" key="7">
    <source>
        <dbReference type="SAM" id="MobiDB-lite"/>
    </source>
</evidence>
<protein>
    <recommendedName>
        <fullName evidence="6">Ribosome-recycling factor</fullName>
        <shortName evidence="6">RRF</shortName>
    </recommendedName>
    <alternativeName>
        <fullName evidence="6">Ribosome-releasing factor</fullName>
    </alternativeName>
</protein>
<evidence type="ECO:0000313" key="10">
    <source>
        <dbReference type="Proteomes" id="UP000712673"/>
    </source>
</evidence>
<gene>
    <name evidence="6" type="primary">frr</name>
    <name evidence="9" type="ORF">FJZ47_04940</name>
</gene>
<accession>A0A937W0U6</accession>
<dbReference type="GO" id="GO:0005737">
    <property type="term" value="C:cytoplasm"/>
    <property type="evidence" value="ECO:0007669"/>
    <property type="project" value="UniProtKB-SubCell"/>
</dbReference>
<dbReference type="InterPro" id="IPR023584">
    <property type="entry name" value="Ribosome_recyc_fac_dom"/>
</dbReference>
<dbReference type="GO" id="GO:0006415">
    <property type="term" value="P:translational termination"/>
    <property type="evidence" value="ECO:0007669"/>
    <property type="project" value="UniProtKB-UniRule"/>
</dbReference>
<name>A0A937W0U6_UNCTE</name>
<dbReference type="AlphaFoldDB" id="A0A937W0U6"/>
<dbReference type="HAMAP" id="MF_00040">
    <property type="entry name" value="RRF"/>
    <property type="match status" value="1"/>
</dbReference>
<evidence type="ECO:0000256" key="3">
    <source>
        <dbReference type="ARBA" id="ARBA00022490"/>
    </source>
</evidence>
<organism evidence="9 10">
    <name type="scientific">Tectimicrobiota bacterium</name>
    <dbReference type="NCBI Taxonomy" id="2528274"/>
    <lineage>
        <taxon>Bacteria</taxon>
        <taxon>Pseudomonadati</taxon>
        <taxon>Nitrospinota/Tectimicrobiota group</taxon>
        <taxon>Candidatus Tectimicrobiota</taxon>
    </lineage>
</organism>
<sequence>MIDDLFRDTEHKMERSIASLRKDLARIRTGRASLALLEGITVDAYGTPTPLSQMATLAVPESRLITIQPWDKSQISPIEKSIQRSDLGLTPTNDGKLIRLSIPPLTAERRKDLVKQVKKMGEEAKVALRNVRREGNDGLKDLEKAKQISEDDWRRGQEQMQKLTDRYITQVDEVLSTKEHEILEV</sequence>
<dbReference type="InterPro" id="IPR036191">
    <property type="entry name" value="RRF_sf"/>
</dbReference>
<comment type="subcellular location">
    <subcellularLocation>
        <location evidence="1 6">Cytoplasm</location>
    </subcellularLocation>
</comment>
<dbReference type="GO" id="GO:0043023">
    <property type="term" value="F:ribosomal large subunit binding"/>
    <property type="evidence" value="ECO:0007669"/>
    <property type="project" value="TreeGrafter"/>
</dbReference>
<evidence type="ECO:0000313" key="9">
    <source>
        <dbReference type="EMBL" id="MBM3223136.1"/>
    </source>
</evidence>
<proteinExistence type="inferred from homology"/>
<comment type="caution">
    <text evidence="9">The sequence shown here is derived from an EMBL/GenBank/DDBJ whole genome shotgun (WGS) entry which is preliminary data.</text>
</comment>
<dbReference type="Gene3D" id="3.30.1360.40">
    <property type="match status" value="1"/>
</dbReference>
<dbReference type="Proteomes" id="UP000712673">
    <property type="component" value="Unassembled WGS sequence"/>
</dbReference>
<evidence type="ECO:0000256" key="5">
    <source>
        <dbReference type="ARBA" id="ARBA00025050"/>
    </source>
</evidence>
<dbReference type="SUPFAM" id="SSF55194">
    <property type="entry name" value="Ribosome recycling factor, RRF"/>
    <property type="match status" value="1"/>
</dbReference>
<evidence type="ECO:0000256" key="6">
    <source>
        <dbReference type="HAMAP-Rule" id="MF_00040"/>
    </source>
</evidence>
<evidence type="ECO:0000256" key="1">
    <source>
        <dbReference type="ARBA" id="ARBA00004496"/>
    </source>
</evidence>
<dbReference type="PANTHER" id="PTHR20982:SF3">
    <property type="entry name" value="MITOCHONDRIAL RIBOSOME RECYCLING FACTOR PSEUDO 1"/>
    <property type="match status" value="1"/>
</dbReference>
<dbReference type="PANTHER" id="PTHR20982">
    <property type="entry name" value="RIBOSOME RECYCLING FACTOR"/>
    <property type="match status" value="1"/>
</dbReference>
<feature type="domain" description="Ribosome recycling factor" evidence="8">
    <location>
        <begin position="20"/>
        <end position="183"/>
    </location>
</feature>
<dbReference type="EMBL" id="VGLS01000098">
    <property type="protein sequence ID" value="MBM3223136.1"/>
    <property type="molecule type" value="Genomic_DNA"/>
</dbReference>
<evidence type="ECO:0000259" key="8">
    <source>
        <dbReference type="Pfam" id="PF01765"/>
    </source>
</evidence>
<evidence type="ECO:0000256" key="2">
    <source>
        <dbReference type="ARBA" id="ARBA00005912"/>
    </source>
</evidence>
<evidence type="ECO:0000256" key="4">
    <source>
        <dbReference type="ARBA" id="ARBA00022917"/>
    </source>
</evidence>
<dbReference type="Pfam" id="PF01765">
    <property type="entry name" value="RRF"/>
    <property type="match status" value="1"/>
</dbReference>
<keyword evidence="4 6" id="KW-0648">Protein biosynthesis</keyword>
<dbReference type="InterPro" id="IPR002661">
    <property type="entry name" value="Ribosome_recyc_fac"/>
</dbReference>
<keyword evidence="3 6" id="KW-0963">Cytoplasm</keyword>